<evidence type="ECO:0000313" key="1">
    <source>
        <dbReference type="EMBL" id="QZA58847.1"/>
    </source>
</evidence>
<organism evidence="1 2">
    <name type="scientific">Candidatus Rhabdochlamydia porcellionis</name>
    <dbReference type="NCBI Taxonomy" id="225148"/>
    <lineage>
        <taxon>Bacteria</taxon>
        <taxon>Pseudomonadati</taxon>
        <taxon>Chlamydiota</taxon>
        <taxon>Chlamydiia</taxon>
        <taxon>Parachlamydiales</taxon>
        <taxon>Candidatus Rhabdochlamydiaceae</taxon>
        <taxon>Candidatus Rhabdochlamydia</taxon>
    </lineage>
</organism>
<dbReference type="EMBL" id="CP075585">
    <property type="protein sequence ID" value="QZA58847.1"/>
    <property type="molecule type" value="Genomic_DNA"/>
</dbReference>
<gene>
    <name evidence="1" type="ORF">RHAB15C_0000726</name>
</gene>
<reference evidence="1 2" key="2">
    <citation type="submission" date="2021-05" db="EMBL/GenBank/DDBJ databases">
        <title>Ecology and evolution of chlamydial symbionts of arthropods.</title>
        <authorList>
            <person name="Halter T."/>
            <person name="Sixt B.S."/>
            <person name="Toenshoff E.R."/>
            <person name="Koestlbacher S."/>
            <person name="Schulz F."/>
            <person name="Kostanjsek R."/>
            <person name="Collingro A."/>
            <person name="Hendrickx F."/>
            <person name="Horn M."/>
        </authorList>
    </citation>
    <scope>NUCLEOTIDE SEQUENCE [LARGE SCALE GENOMIC DNA]</scope>
    <source>
        <strain evidence="1 2">15C</strain>
    </source>
</reference>
<keyword evidence="2" id="KW-1185">Reference proteome</keyword>
<name>A0ABX8Z2R5_9BACT</name>
<proteinExistence type="predicted"/>
<sequence length="185" mass="20019">MAASASLPFLNQPFTTSFNKQTTIKDYLIGQTAFSTAFGFFVCRLPFFQSAALGLATEGCRYITDKAIAQLSNKLPLIKENKTAVKTALVSGSFFLAKMAINTILPGSSTLLRAALLMSATYLAAEPIATRIYQAYTEEGKTVKQSIIDIKTDICRQYPTATQKIANLWNQFFGSNGNSLGGDGT</sequence>
<protein>
    <submittedName>
        <fullName evidence="1">Uncharacterized protein</fullName>
    </submittedName>
</protein>
<reference evidence="1 2" key="1">
    <citation type="submission" date="2020-01" db="EMBL/GenBank/DDBJ databases">
        <authorList>
            <person name="Sixt B."/>
            <person name="Schulz F."/>
            <person name="Kostanjsek R."/>
            <person name="Koestlbacher S."/>
            <person name="Collingro A."/>
            <person name="Toenshoff E."/>
            <person name="Horn M."/>
        </authorList>
    </citation>
    <scope>NUCLEOTIDE SEQUENCE [LARGE SCALE GENOMIC DNA]</scope>
    <source>
        <strain evidence="1 2">15C</strain>
    </source>
</reference>
<evidence type="ECO:0000313" key="2">
    <source>
        <dbReference type="Proteomes" id="UP000822862"/>
    </source>
</evidence>
<accession>A0ABX8Z2R5</accession>
<dbReference type="Proteomes" id="UP000822862">
    <property type="component" value="Chromosome"/>
</dbReference>
<dbReference type="RefSeq" id="WP_194844659.1">
    <property type="nucleotide sequence ID" value="NZ_CP075585.1"/>
</dbReference>